<evidence type="ECO:0000256" key="3">
    <source>
        <dbReference type="SAM" id="Phobius"/>
    </source>
</evidence>
<dbReference type="InterPro" id="IPR011893">
    <property type="entry name" value="Selenoprotein_Rdx-typ"/>
</dbReference>
<dbReference type="InterPro" id="IPR036249">
    <property type="entry name" value="Thioredoxin-like_sf"/>
</dbReference>
<dbReference type="PANTHER" id="PTHR13544">
    <property type="entry name" value="SELENOPROTEIN T"/>
    <property type="match status" value="1"/>
</dbReference>
<evidence type="ECO:0000313" key="5">
    <source>
        <dbReference type="EMBL" id="SSX01864.1"/>
    </source>
</evidence>
<evidence type="ECO:0000256" key="1">
    <source>
        <dbReference type="ARBA" id="ARBA00022729"/>
    </source>
</evidence>
<dbReference type="AlphaFoldDB" id="A0A336KAD9"/>
<dbReference type="SUPFAM" id="SSF52833">
    <property type="entry name" value="Thioredoxin-like"/>
    <property type="match status" value="1"/>
</dbReference>
<dbReference type="OMA" id="SWWSHLQ"/>
<dbReference type="InterPro" id="IPR019389">
    <property type="entry name" value="Selenoprotein_T"/>
</dbReference>
<dbReference type="PANTHER" id="PTHR13544:SF0">
    <property type="entry name" value="THIOREDOXIN REDUCTASE-LIKE SELENOPROTEIN T"/>
    <property type="match status" value="1"/>
</dbReference>
<reference evidence="5" key="1">
    <citation type="submission" date="2018-04" db="EMBL/GenBank/DDBJ databases">
        <authorList>
            <person name="Go L.Y."/>
            <person name="Mitchell J.A."/>
        </authorList>
    </citation>
    <scope>NUCLEOTIDE SEQUENCE</scope>
    <source>
        <tissue evidence="5">Whole organism</tissue>
    </source>
</reference>
<evidence type="ECO:0000256" key="4">
    <source>
        <dbReference type="SAM" id="SignalP"/>
    </source>
</evidence>
<feature type="transmembrane region" description="Helical" evidence="3">
    <location>
        <begin position="92"/>
        <end position="116"/>
    </location>
</feature>
<dbReference type="EMBL" id="UFQS01000240">
    <property type="protein sequence ID" value="SSX01864.1"/>
    <property type="molecule type" value="Genomic_DNA"/>
</dbReference>
<dbReference type="GO" id="GO:0004791">
    <property type="term" value="F:thioredoxin-disulfide reductase (NADPH) activity"/>
    <property type="evidence" value="ECO:0007669"/>
    <property type="project" value="TreeGrafter"/>
</dbReference>
<dbReference type="Gene3D" id="3.40.30.10">
    <property type="entry name" value="Glutaredoxin"/>
    <property type="match status" value="1"/>
</dbReference>
<protein>
    <submittedName>
        <fullName evidence="5">CSON006411 protein</fullName>
    </submittedName>
</protein>
<dbReference type="NCBIfam" id="TIGR02174">
    <property type="entry name" value="CXXU_selWTH"/>
    <property type="match status" value="1"/>
</dbReference>
<organism evidence="5">
    <name type="scientific">Culicoides sonorensis</name>
    <name type="common">Biting midge</name>
    <dbReference type="NCBI Taxonomy" id="179676"/>
    <lineage>
        <taxon>Eukaryota</taxon>
        <taxon>Metazoa</taxon>
        <taxon>Ecdysozoa</taxon>
        <taxon>Arthropoda</taxon>
        <taxon>Hexapoda</taxon>
        <taxon>Insecta</taxon>
        <taxon>Pterygota</taxon>
        <taxon>Neoptera</taxon>
        <taxon>Endopterygota</taxon>
        <taxon>Diptera</taxon>
        <taxon>Nematocera</taxon>
        <taxon>Chironomoidea</taxon>
        <taxon>Ceratopogonidae</taxon>
        <taxon>Ceratopogoninae</taxon>
        <taxon>Culicoides</taxon>
        <taxon>Monoculicoides</taxon>
    </lineage>
</organism>
<evidence type="ECO:0000256" key="2">
    <source>
        <dbReference type="ARBA" id="ARBA00023284"/>
    </source>
</evidence>
<keyword evidence="3" id="KW-0472">Membrane</keyword>
<dbReference type="Pfam" id="PF10262">
    <property type="entry name" value="Rdx"/>
    <property type="match status" value="1"/>
</dbReference>
<keyword evidence="3" id="KW-0812">Transmembrane</keyword>
<dbReference type="GO" id="GO:0045454">
    <property type="term" value="P:cell redox homeostasis"/>
    <property type="evidence" value="ECO:0007669"/>
    <property type="project" value="TreeGrafter"/>
</dbReference>
<dbReference type="EMBL" id="UFQT01000240">
    <property type="protein sequence ID" value="SSX22241.1"/>
    <property type="molecule type" value="Genomic_DNA"/>
</dbReference>
<dbReference type="GO" id="GO:0005789">
    <property type="term" value="C:endoplasmic reticulum membrane"/>
    <property type="evidence" value="ECO:0007669"/>
    <property type="project" value="TreeGrafter"/>
</dbReference>
<proteinExistence type="predicted"/>
<keyword evidence="2" id="KW-0676">Redox-active center</keyword>
<feature type="signal peptide" evidence="4">
    <location>
        <begin position="1"/>
        <end position="31"/>
    </location>
</feature>
<keyword evidence="1 4" id="KW-0732">Signal</keyword>
<feature type="chain" id="PRO_5036328510" evidence="4">
    <location>
        <begin position="32"/>
        <end position="207"/>
    </location>
</feature>
<sequence length="207" mass="23937">MRFRFNQKALQWTLVLVFLSVFLYNINKCEAENTDIPLTKFSFQAAPTVSFLYCYSCGYRKAFDEYSNILHEKYPELQIKGGNYDPPGLNLYFSRFIMISKLLFIIAIMSAFDFWATFGMQSPSWWTWCTTNKVYASMMVFFLGNMIEAQLISSGAFEISFNDVPIWSKLSTGRIPAPQELFQIIDSQIGMLQDGTEALKRNPDFVK</sequence>
<keyword evidence="3" id="KW-1133">Transmembrane helix</keyword>
<reference evidence="6" key="2">
    <citation type="submission" date="2018-07" db="EMBL/GenBank/DDBJ databases">
        <authorList>
            <person name="Quirk P.G."/>
            <person name="Krulwich T.A."/>
        </authorList>
    </citation>
    <scope>NUCLEOTIDE SEQUENCE</scope>
</reference>
<evidence type="ECO:0000313" key="6">
    <source>
        <dbReference type="EMBL" id="SSX22241.1"/>
    </source>
</evidence>
<gene>
    <name evidence="5" type="primary">CSON006411</name>
</gene>
<name>A0A336KAD9_CULSO</name>
<dbReference type="VEuPathDB" id="VectorBase:CSON006411"/>
<accession>A0A336KAD9</accession>